<feature type="transmembrane region" description="Helical" evidence="5">
    <location>
        <begin position="117"/>
        <end position="142"/>
    </location>
</feature>
<dbReference type="EMBL" id="FOSF01000025">
    <property type="protein sequence ID" value="SFK10520.1"/>
    <property type="molecule type" value="Genomic_DNA"/>
</dbReference>
<dbReference type="RefSeq" id="WP_074840729.1">
    <property type="nucleotide sequence ID" value="NZ_CP047056.1"/>
</dbReference>
<dbReference type="PROSITE" id="PS51257">
    <property type="entry name" value="PROKAR_LIPOPROTEIN"/>
    <property type="match status" value="1"/>
</dbReference>
<dbReference type="GO" id="GO:0005886">
    <property type="term" value="C:plasma membrane"/>
    <property type="evidence" value="ECO:0007669"/>
    <property type="project" value="UniProtKB-SubCell"/>
</dbReference>
<keyword evidence="1 5" id="KW-1003">Cell membrane</keyword>
<keyword evidence="4 5" id="KW-0472">Membrane</keyword>
<name>A0A662ZB73_9GAMM</name>
<dbReference type="PANTHER" id="PTHR36917">
    <property type="entry name" value="INTRACELLULAR SEPTATION PROTEIN A-RELATED"/>
    <property type="match status" value="1"/>
</dbReference>
<keyword evidence="3 5" id="KW-1133">Transmembrane helix</keyword>
<dbReference type="AlphaFoldDB" id="A0A662ZB73"/>
<evidence type="ECO:0000256" key="1">
    <source>
        <dbReference type="ARBA" id="ARBA00022475"/>
    </source>
</evidence>
<dbReference type="InterPro" id="IPR006008">
    <property type="entry name" value="YciB"/>
</dbReference>
<comment type="function">
    <text evidence="5">Plays a role in cell envelope biogenesis, maintenance of cell envelope integrity and membrane homeostasis.</text>
</comment>
<dbReference type="Proteomes" id="UP000243374">
    <property type="component" value="Unassembled WGS sequence"/>
</dbReference>
<gene>
    <name evidence="5" type="primary">yciB</name>
    <name evidence="6" type="ORF">SAMN04487865_102520</name>
</gene>
<dbReference type="OrthoDB" id="9788219at2"/>
<evidence type="ECO:0000256" key="2">
    <source>
        <dbReference type="ARBA" id="ARBA00022692"/>
    </source>
</evidence>
<evidence type="ECO:0000313" key="6">
    <source>
        <dbReference type="EMBL" id="SFK10520.1"/>
    </source>
</evidence>
<sequence>MLKVLQFLPVILWFVTYKMTSNLILATAVIVGACLVTTAIEYFMTKQISRMQIFLVAAILIFGLPTVLLNDPAIIKWKVTVVNFLFAATIFVFQFILKKNPFAFLFEKELPLPEEAYNTLSLWWMVFFVLAGLLNIVIAFYLPALIGVSETEAEAIWVDYKTFGNAILNGVFALICGFVLLKKYPEIMKNLEK</sequence>
<dbReference type="HAMAP" id="MF_00189">
    <property type="entry name" value="YciB"/>
    <property type="match status" value="1"/>
</dbReference>
<keyword evidence="5" id="KW-0997">Cell inner membrane</keyword>
<comment type="similarity">
    <text evidence="5">Belongs to the YciB family.</text>
</comment>
<organism evidence="6 7">
    <name type="scientific">Succinivibrio dextrinosolvens</name>
    <dbReference type="NCBI Taxonomy" id="83771"/>
    <lineage>
        <taxon>Bacteria</taxon>
        <taxon>Pseudomonadati</taxon>
        <taxon>Pseudomonadota</taxon>
        <taxon>Gammaproteobacteria</taxon>
        <taxon>Aeromonadales</taxon>
        <taxon>Succinivibrionaceae</taxon>
        <taxon>Succinivibrio</taxon>
    </lineage>
</organism>
<evidence type="ECO:0000256" key="3">
    <source>
        <dbReference type="ARBA" id="ARBA00022989"/>
    </source>
</evidence>
<feature type="transmembrane region" description="Helical" evidence="5">
    <location>
        <begin position="51"/>
        <end position="69"/>
    </location>
</feature>
<comment type="subcellular location">
    <subcellularLocation>
        <location evidence="5">Cell inner membrane</location>
        <topology evidence="5">Multi-pass membrane protein</topology>
    </subcellularLocation>
</comment>
<evidence type="ECO:0000313" key="7">
    <source>
        <dbReference type="Proteomes" id="UP000243374"/>
    </source>
</evidence>
<reference evidence="6 7" key="1">
    <citation type="submission" date="2016-10" db="EMBL/GenBank/DDBJ databases">
        <authorList>
            <person name="Varghese N."/>
            <person name="Submissions S."/>
        </authorList>
    </citation>
    <scope>NUCLEOTIDE SEQUENCE [LARGE SCALE GENOMIC DNA]</scope>
    <source>
        <strain evidence="6 7">22B</strain>
    </source>
</reference>
<accession>A0A662ZB73</accession>
<proteinExistence type="inferred from homology"/>
<evidence type="ECO:0000256" key="4">
    <source>
        <dbReference type="ARBA" id="ARBA00023136"/>
    </source>
</evidence>
<comment type="caution">
    <text evidence="5">Lacks conserved residue(s) required for the propagation of feature annotation.</text>
</comment>
<dbReference type="Pfam" id="PF04279">
    <property type="entry name" value="IspA"/>
    <property type="match status" value="1"/>
</dbReference>
<feature type="transmembrane region" description="Helical" evidence="5">
    <location>
        <begin position="162"/>
        <end position="181"/>
    </location>
</feature>
<evidence type="ECO:0000256" key="5">
    <source>
        <dbReference type="HAMAP-Rule" id="MF_00189"/>
    </source>
</evidence>
<protein>
    <recommendedName>
        <fullName evidence="5">Inner membrane-spanning protein YciB</fullName>
    </recommendedName>
</protein>
<feature type="transmembrane region" description="Helical" evidence="5">
    <location>
        <begin position="75"/>
        <end position="97"/>
    </location>
</feature>
<keyword evidence="2 5" id="KW-0812">Transmembrane</keyword>
<keyword evidence="7" id="KW-1185">Reference proteome</keyword>
<dbReference type="PANTHER" id="PTHR36917:SF1">
    <property type="entry name" value="INNER MEMBRANE-SPANNING PROTEIN YCIB"/>
    <property type="match status" value="1"/>
</dbReference>